<dbReference type="PANTHER" id="PTHR47990">
    <property type="entry name" value="2-OXOGLUTARATE (2OG) AND FE(II)-DEPENDENT OXYGENASE SUPERFAMILY PROTEIN-RELATED"/>
    <property type="match status" value="1"/>
</dbReference>
<dbReference type="Gene3D" id="2.60.120.330">
    <property type="entry name" value="B-lactam Antibiotic, Isopenicillin N Synthase, Chain"/>
    <property type="match status" value="1"/>
</dbReference>
<dbReference type="InterPro" id="IPR027443">
    <property type="entry name" value="IPNS-like_sf"/>
</dbReference>
<dbReference type="InterPro" id="IPR050231">
    <property type="entry name" value="Iron_ascorbate_oxido_reductase"/>
</dbReference>
<evidence type="ECO:0000313" key="2">
    <source>
        <dbReference type="EMBL" id="RRT41033.1"/>
    </source>
</evidence>
<protein>
    <recommendedName>
        <fullName evidence="1">Isopenicillin N synthase-like Fe(2+) 2OG dioxygenase domain-containing protein</fullName>
    </recommendedName>
</protein>
<dbReference type="Proteomes" id="UP000287651">
    <property type="component" value="Unassembled WGS sequence"/>
</dbReference>
<dbReference type="AlphaFoldDB" id="A0A426XNF4"/>
<feature type="domain" description="Isopenicillin N synthase-like Fe(2+) 2OG dioxygenase" evidence="1">
    <location>
        <begin position="3"/>
        <end position="35"/>
    </location>
</feature>
<sequence>MGMQAWSNGLYKSVEHRVMPNPHLERFSVAYFMCPSNETVIESSAQPAIYRKFNFGEYRQQVQQDVRRTGHKVGLTRNDLSVGLALDSVTNECISWTKYAKERIISSI</sequence>
<proteinExistence type="predicted"/>
<evidence type="ECO:0000313" key="3">
    <source>
        <dbReference type="Proteomes" id="UP000287651"/>
    </source>
</evidence>
<gene>
    <name evidence="2" type="ORF">B296_00046226</name>
</gene>
<comment type="caution">
    <text evidence="2">The sequence shown here is derived from an EMBL/GenBank/DDBJ whole genome shotgun (WGS) entry which is preliminary data.</text>
</comment>
<dbReference type="EMBL" id="AMZH03018908">
    <property type="protein sequence ID" value="RRT41033.1"/>
    <property type="molecule type" value="Genomic_DNA"/>
</dbReference>
<dbReference type="Pfam" id="PF03171">
    <property type="entry name" value="2OG-FeII_Oxy"/>
    <property type="match status" value="1"/>
</dbReference>
<accession>A0A426XNF4</accession>
<evidence type="ECO:0000259" key="1">
    <source>
        <dbReference type="Pfam" id="PF03171"/>
    </source>
</evidence>
<reference evidence="2 3" key="1">
    <citation type="journal article" date="2014" name="Agronomy (Basel)">
        <title>A Draft Genome Sequence for Ensete ventricosum, the Drought-Tolerant Tree Against Hunger.</title>
        <authorList>
            <person name="Harrison J."/>
            <person name="Moore K.A."/>
            <person name="Paszkiewicz K."/>
            <person name="Jones T."/>
            <person name="Grant M."/>
            <person name="Ambacheew D."/>
            <person name="Muzemil S."/>
            <person name="Studholme D.J."/>
        </authorList>
    </citation>
    <scope>NUCLEOTIDE SEQUENCE [LARGE SCALE GENOMIC DNA]</scope>
</reference>
<name>A0A426XNF4_ENSVE</name>
<organism evidence="2 3">
    <name type="scientific">Ensete ventricosum</name>
    <name type="common">Abyssinian banana</name>
    <name type="synonym">Musa ensete</name>
    <dbReference type="NCBI Taxonomy" id="4639"/>
    <lineage>
        <taxon>Eukaryota</taxon>
        <taxon>Viridiplantae</taxon>
        <taxon>Streptophyta</taxon>
        <taxon>Embryophyta</taxon>
        <taxon>Tracheophyta</taxon>
        <taxon>Spermatophyta</taxon>
        <taxon>Magnoliopsida</taxon>
        <taxon>Liliopsida</taxon>
        <taxon>Zingiberales</taxon>
        <taxon>Musaceae</taxon>
        <taxon>Ensete</taxon>
    </lineage>
</organism>
<dbReference type="InterPro" id="IPR044861">
    <property type="entry name" value="IPNS-like_FE2OG_OXY"/>
</dbReference>
<dbReference type="SUPFAM" id="SSF51197">
    <property type="entry name" value="Clavaminate synthase-like"/>
    <property type="match status" value="1"/>
</dbReference>